<reference evidence="1" key="2">
    <citation type="submission" date="2018-05" db="EMBL/GenBank/DDBJ databases">
        <title>OgluRS3 (Oryza glumaepatula Reference Sequence Version 3).</title>
        <authorList>
            <person name="Zhang J."/>
            <person name="Kudrna D."/>
            <person name="Lee S."/>
            <person name="Talag J."/>
            <person name="Welchert J."/>
            <person name="Wing R.A."/>
        </authorList>
    </citation>
    <scope>NUCLEOTIDE SEQUENCE [LARGE SCALE GENOMIC DNA]</scope>
</reference>
<dbReference type="EnsemblPlants" id="OGLUM02G13730.1">
    <property type="protein sequence ID" value="OGLUM02G13730.1"/>
    <property type="gene ID" value="OGLUM02G13730"/>
</dbReference>
<organism evidence="1">
    <name type="scientific">Oryza glumipatula</name>
    <dbReference type="NCBI Taxonomy" id="40148"/>
    <lineage>
        <taxon>Eukaryota</taxon>
        <taxon>Viridiplantae</taxon>
        <taxon>Streptophyta</taxon>
        <taxon>Embryophyta</taxon>
        <taxon>Tracheophyta</taxon>
        <taxon>Spermatophyta</taxon>
        <taxon>Magnoliopsida</taxon>
        <taxon>Liliopsida</taxon>
        <taxon>Poales</taxon>
        <taxon>Poaceae</taxon>
        <taxon>BOP clade</taxon>
        <taxon>Oryzoideae</taxon>
        <taxon>Oryzeae</taxon>
        <taxon>Oryzinae</taxon>
        <taxon>Oryza</taxon>
    </lineage>
</organism>
<evidence type="ECO:0000313" key="2">
    <source>
        <dbReference type="Proteomes" id="UP000026961"/>
    </source>
</evidence>
<dbReference type="Gramene" id="OGLUM02G13730.1">
    <property type="protein sequence ID" value="OGLUM02G13730.1"/>
    <property type="gene ID" value="OGLUM02G13730"/>
</dbReference>
<sequence length="162" mass="18429">MDMAEKMVECPASGKTKARSCRRMRQQAEMEFGRARSIRVHAIRMRQRAQMELGRTRVLCDAAVRMRQQAQMDIALARMVRLHALRMRLQEERANHVNDARTAMDAETCDDSVVESTIMGEGLAASADHLINSDDVRYVIDSLVNDTIVPYSLEQTDDKEDS</sequence>
<protein>
    <submittedName>
        <fullName evidence="1">Uncharacterized protein</fullName>
    </submittedName>
</protein>
<proteinExistence type="predicted"/>
<accession>A0A0D9YR25</accession>
<keyword evidence="2" id="KW-1185">Reference proteome</keyword>
<dbReference type="AlphaFoldDB" id="A0A0D9YR25"/>
<reference evidence="1" key="1">
    <citation type="submission" date="2015-04" db="UniProtKB">
        <authorList>
            <consortium name="EnsemblPlants"/>
        </authorList>
    </citation>
    <scope>IDENTIFICATION</scope>
</reference>
<dbReference type="HOGENOM" id="CLU_157538_0_0_1"/>
<name>A0A0D9YR25_9ORYZ</name>
<dbReference type="Proteomes" id="UP000026961">
    <property type="component" value="Chromosome 2"/>
</dbReference>
<evidence type="ECO:0000313" key="1">
    <source>
        <dbReference type="EnsemblPlants" id="OGLUM02G13730.1"/>
    </source>
</evidence>